<evidence type="ECO:0000256" key="4">
    <source>
        <dbReference type="SAM" id="MobiDB-lite"/>
    </source>
</evidence>
<dbReference type="Pfam" id="PF01047">
    <property type="entry name" value="MarR"/>
    <property type="match status" value="1"/>
</dbReference>
<reference evidence="6 7" key="1">
    <citation type="submission" date="2014-03" db="EMBL/GenBank/DDBJ databases">
        <title>Genomics of Bifidobacteria.</title>
        <authorList>
            <person name="Ventura M."/>
            <person name="Milani C."/>
            <person name="Lugli G.A."/>
        </authorList>
    </citation>
    <scope>NUCLEOTIDE SEQUENCE [LARGE SCALE GENOMIC DNA]</scope>
    <source>
        <strain evidence="6 7">LMG 10738</strain>
    </source>
</reference>
<evidence type="ECO:0000256" key="2">
    <source>
        <dbReference type="ARBA" id="ARBA00023125"/>
    </source>
</evidence>
<dbReference type="PROSITE" id="PS50995">
    <property type="entry name" value="HTH_MARR_2"/>
    <property type="match status" value="1"/>
</dbReference>
<dbReference type="InterPro" id="IPR036390">
    <property type="entry name" value="WH_DNA-bd_sf"/>
</dbReference>
<dbReference type="SMART" id="SM00347">
    <property type="entry name" value="HTH_MARR"/>
    <property type="match status" value="1"/>
</dbReference>
<dbReference type="PANTHER" id="PTHR42756:SF1">
    <property type="entry name" value="TRANSCRIPTIONAL REPRESSOR OF EMRAB OPERON"/>
    <property type="match status" value="1"/>
</dbReference>
<organism evidence="6 7">
    <name type="scientific">Bifidobacterium cuniculi</name>
    <dbReference type="NCBI Taxonomy" id="1688"/>
    <lineage>
        <taxon>Bacteria</taxon>
        <taxon>Bacillati</taxon>
        <taxon>Actinomycetota</taxon>
        <taxon>Actinomycetes</taxon>
        <taxon>Bifidobacteriales</taxon>
        <taxon>Bifidobacteriaceae</taxon>
        <taxon>Bifidobacterium</taxon>
    </lineage>
</organism>
<dbReference type="InterPro" id="IPR036388">
    <property type="entry name" value="WH-like_DNA-bd_sf"/>
</dbReference>
<accession>A0A087ATB3</accession>
<feature type="region of interest" description="Disordered" evidence="4">
    <location>
        <begin position="180"/>
        <end position="202"/>
    </location>
</feature>
<evidence type="ECO:0000259" key="5">
    <source>
        <dbReference type="PROSITE" id="PS50995"/>
    </source>
</evidence>
<proteinExistence type="predicted"/>
<keyword evidence="2" id="KW-0238">DNA-binding</keyword>
<evidence type="ECO:0000313" key="7">
    <source>
        <dbReference type="Proteomes" id="UP000029067"/>
    </source>
</evidence>
<dbReference type="OrthoDB" id="3237509at2"/>
<dbReference type="RefSeq" id="WP_081895619.1">
    <property type="nucleotide sequence ID" value="NZ_JGYV01000012.1"/>
</dbReference>
<name>A0A087ATB3_9BIFI</name>
<dbReference type="GO" id="GO:0003677">
    <property type="term" value="F:DNA binding"/>
    <property type="evidence" value="ECO:0007669"/>
    <property type="project" value="UniProtKB-KW"/>
</dbReference>
<keyword evidence="3" id="KW-0804">Transcription</keyword>
<dbReference type="eggNOG" id="COG1846">
    <property type="taxonomic scope" value="Bacteria"/>
</dbReference>
<dbReference type="Gene3D" id="1.10.10.10">
    <property type="entry name" value="Winged helix-like DNA-binding domain superfamily/Winged helix DNA-binding domain"/>
    <property type="match status" value="1"/>
</dbReference>
<gene>
    <name evidence="6" type="ORF">BCUN_1725</name>
</gene>
<dbReference type="GO" id="GO:0003700">
    <property type="term" value="F:DNA-binding transcription factor activity"/>
    <property type="evidence" value="ECO:0007669"/>
    <property type="project" value="InterPro"/>
</dbReference>
<comment type="caution">
    <text evidence="6">The sequence shown here is derived from an EMBL/GenBank/DDBJ whole genome shotgun (WGS) entry which is preliminary data.</text>
</comment>
<dbReference type="STRING" id="1688.BCUN_1725"/>
<protein>
    <submittedName>
        <fullName evidence="6">MarR-type transcriptional regulator</fullName>
    </submittedName>
</protein>
<dbReference type="SUPFAM" id="SSF46785">
    <property type="entry name" value="Winged helix' DNA-binding domain"/>
    <property type="match status" value="1"/>
</dbReference>
<dbReference type="InterPro" id="IPR000835">
    <property type="entry name" value="HTH_MarR-typ"/>
</dbReference>
<dbReference type="AlphaFoldDB" id="A0A087ATB3"/>
<feature type="domain" description="HTH marR-type" evidence="5">
    <location>
        <begin position="1"/>
        <end position="134"/>
    </location>
</feature>
<dbReference type="PANTHER" id="PTHR42756">
    <property type="entry name" value="TRANSCRIPTIONAL REGULATOR, MARR"/>
    <property type="match status" value="1"/>
</dbReference>
<keyword evidence="1" id="KW-0805">Transcription regulation</keyword>
<dbReference type="Proteomes" id="UP000029067">
    <property type="component" value="Unassembled WGS sequence"/>
</dbReference>
<dbReference type="EMBL" id="JGYV01000012">
    <property type="protein sequence ID" value="KFI62013.1"/>
    <property type="molecule type" value="Genomic_DNA"/>
</dbReference>
<evidence type="ECO:0000256" key="1">
    <source>
        <dbReference type="ARBA" id="ARBA00023015"/>
    </source>
</evidence>
<evidence type="ECO:0000256" key="3">
    <source>
        <dbReference type="ARBA" id="ARBA00023163"/>
    </source>
</evidence>
<dbReference type="PRINTS" id="PR00598">
    <property type="entry name" value="HTHMARR"/>
</dbReference>
<sequence length="202" mass="23064">MDYEDEAIREVMHVMWGSRSRMTRSLERGGHGEMFVMRELMMHGARTPSQLAEAMRVTSGRVSAVIAALLRKGWVTRAEDPEDRRRVVVALSDEGRAAIHEHSEGMRDNLRWIFKRMGERRTREFVDLISEFLTYMSLLRPGEPRPTDEQIHDAFARRNDERERLRAAACVARAVYDDDPFLGDDSADPAAANGVSCPTDQD</sequence>
<keyword evidence="7" id="KW-1185">Reference proteome</keyword>
<evidence type="ECO:0000313" key="6">
    <source>
        <dbReference type="EMBL" id="KFI62013.1"/>
    </source>
</evidence>